<evidence type="ECO:0000313" key="1">
    <source>
        <dbReference type="EMBL" id="WHI58995.1"/>
    </source>
</evidence>
<dbReference type="RefSeq" id="WP_282861767.1">
    <property type="nucleotide sequence ID" value="NZ_CP118848.1"/>
</dbReference>
<evidence type="ECO:0000313" key="2">
    <source>
        <dbReference type="Proteomes" id="UP001223261"/>
    </source>
</evidence>
<organism evidence="1 2">
    <name type="scientific">Mammaliicoccus lentus</name>
    <name type="common">Staphylococcus lentus</name>
    <dbReference type="NCBI Taxonomy" id="42858"/>
    <lineage>
        <taxon>Bacteria</taxon>
        <taxon>Bacillati</taxon>
        <taxon>Bacillota</taxon>
        <taxon>Bacilli</taxon>
        <taxon>Bacillales</taxon>
        <taxon>Staphylococcaceae</taxon>
        <taxon>Mammaliicoccus</taxon>
    </lineage>
</organism>
<name>A0AAX3W227_MAMLE</name>
<dbReference type="NCBIfam" id="NF047360">
    <property type="entry name" value="tail_chap_PVL"/>
    <property type="match status" value="1"/>
</dbReference>
<sequence>METNSIDIITKFSDDYVPIQIDTYVTRPNISLMTVYECVSFLSSLTDKPNTNDIQVMLDLVVRIYDDQFTKRDLMNGLSSQHGTHALYEQILFVASGKNADIDNDVKKEVEGQEVSSWQDYKSQLNDLIKDMTKDGKDINEVLNLPFIFMMNDLQQETKKVERQESMLDAFL</sequence>
<dbReference type="Pfam" id="PF23857">
    <property type="entry name" value="Phage_TAC_19"/>
    <property type="match status" value="1"/>
</dbReference>
<reference evidence="1" key="1">
    <citation type="journal article" date="2023" name="Antibiotics">
        <title>Prevalence and Molecular Characterization of Methicillin-Resistant Staphylococci (MRS) and Mammaliicocci (MRM) in Dromedary Camels from Algeria: First Detection of SCCmec-mecC Hybrid in Methicillin-Resistant Mammaliicoccus lentus.</title>
        <authorList>
            <person name="Belhout C."/>
            <person name="Boyen F."/>
            <person name="Vereecke N."/>
            <person name="Theuns S."/>
            <person name="Taibi N."/>
            <person name="Stegger M."/>
            <person name="de la Fe-Rodriguez P.Y."/>
            <person name="Bouayad L."/>
            <person name="Elgroud R."/>
            <person name="Butaye P."/>
        </authorList>
    </citation>
    <scope>NUCLEOTIDE SEQUENCE</scope>
    <source>
        <strain evidence="1">7048</strain>
    </source>
</reference>
<gene>
    <name evidence="1" type="ORF">PYH69_09525</name>
</gene>
<protein>
    <submittedName>
        <fullName evidence="1">Uncharacterized protein</fullName>
    </submittedName>
</protein>
<accession>A0AAX3W227</accession>
<proteinExistence type="predicted"/>
<dbReference type="InterPro" id="IPR057006">
    <property type="entry name" value="Phage_TAC_19"/>
</dbReference>
<dbReference type="EMBL" id="CP118848">
    <property type="protein sequence ID" value="WHI58995.1"/>
    <property type="molecule type" value="Genomic_DNA"/>
</dbReference>
<dbReference type="NCBIfam" id="NF047426">
    <property type="entry name" value="tail_chap_PVL_C"/>
    <property type="match status" value="1"/>
</dbReference>
<dbReference type="AlphaFoldDB" id="A0AAX3W227"/>
<dbReference type="Proteomes" id="UP001223261">
    <property type="component" value="Chromosome"/>
</dbReference>